<keyword evidence="5" id="KW-0843">Virulence</keyword>
<protein>
    <submittedName>
        <fullName evidence="10">Tap domain-containing protein</fullName>
    </submittedName>
</protein>
<feature type="transmembrane region" description="Helical" evidence="8">
    <location>
        <begin position="30"/>
        <end position="54"/>
    </location>
</feature>
<reference evidence="11" key="1">
    <citation type="submission" date="2018-05" db="EMBL/GenBank/DDBJ databases">
        <title>Draft genome sequence of Stemphylium lycopersici strain CIDEFI 213.</title>
        <authorList>
            <person name="Medina R."/>
            <person name="Franco M.E.E."/>
            <person name="Lucentini C.G."/>
            <person name="Saparrat M.C.N."/>
            <person name="Balatti P.A."/>
        </authorList>
    </citation>
    <scope>NUCLEOTIDE SEQUENCE [LARGE SCALE GENOMIC DNA]</scope>
    <source>
        <strain evidence="11">CIDEFI 213</strain>
    </source>
</reference>
<dbReference type="InterPro" id="IPR029058">
    <property type="entry name" value="AB_hydrolase_fold"/>
</dbReference>
<keyword evidence="8" id="KW-1133">Transmembrane helix</keyword>
<keyword evidence="11" id="KW-1185">Reference proteome</keyword>
<dbReference type="Pfam" id="PF00561">
    <property type="entry name" value="Abhydrolase_1"/>
    <property type="match status" value="1"/>
</dbReference>
<dbReference type="InterPro" id="IPR000073">
    <property type="entry name" value="AB_hydrolase_1"/>
</dbReference>
<dbReference type="GO" id="GO:0005777">
    <property type="term" value="C:peroxisome"/>
    <property type="evidence" value="ECO:0007669"/>
    <property type="project" value="UniProtKB-SubCell"/>
</dbReference>
<gene>
    <name evidence="10" type="ORF">DDE83_003227</name>
</gene>
<dbReference type="SUPFAM" id="SSF53474">
    <property type="entry name" value="alpha/beta-Hydrolases"/>
    <property type="match status" value="1"/>
</dbReference>
<evidence type="ECO:0000256" key="7">
    <source>
        <dbReference type="SAM" id="MobiDB-lite"/>
    </source>
</evidence>
<proteinExistence type="inferred from homology"/>
<evidence type="ECO:0000313" key="11">
    <source>
        <dbReference type="Proteomes" id="UP000249619"/>
    </source>
</evidence>
<dbReference type="PANTHER" id="PTHR43248:SF25">
    <property type="entry name" value="AB HYDROLASE-1 DOMAIN-CONTAINING PROTEIN-RELATED"/>
    <property type="match status" value="1"/>
</dbReference>
<dbReference type="PANTHER" id="PTHR43248">
    <property type="entry name" value="2-SUCCINYL-6-HYDROXY-2,4-CYCLOHEXADIENE-1-CARBOXYLATE SYNTHASE"/>
    <property type="match status" value="1"/>
</dbReference>
<keyword evidence="4" id="KW-0378">Hydrolase</keyword>
<accession>A0A364N7U1</accession>
<evidence type="ECO:0000256" key="5">
    <source>
        <dbReference type="ARBA" id="ARBA00023026"/>
    </source>
</evidence>
<comment type="subcellular location">
    <subcellularLocation>
        <location evidence="1">Peroxisome</location>
    </subcellularLocation>
</comment>
<dbReference type="AlphaFoldDB" id="A0A364N7U1"/>
<evidence type="ECO:0000256" key="6">
    <source>
        <dbReference type="ARBA" id="ARBA00023140"/>
    </source>
</evidence>
<keyword evidence="8" id="KW-0472">Membrane</keyword>
<evidence type="ECO:0000256" key="2">
    <source>
        <dbReference type="ARBA" id="ARBA00005668"/>
    </source>
</evidence>
<keyword evidence="6" id="KW-0576">Peroxisome</keyword>
<comment type="caution">
    <text evidence="10">The sequence shown here is derived from an EMBL/GenBank/DDBJ whole genome shotgun (WGS) entry which is preliminary data.</text>
</comment>
<feature type="region of interest" description="Disordered" evidence="7">
    <location>
        <begin position="141"/>
        <end position="162"/>
    </location>
</feature>
<organism evidence="10 11">
    <name type="scientific">Stemphylium lycopersici</name>
    <name type="common">Tomato gray leaf spot disease fungus</name>
    <name type="synonym">Thyrospora lycopersici</name>
    <dbReference type="NCBI Taxonomy" id="183478"/>
    <lineage>
        <taxon>Eukaryota</taxon>
        <taxon>Fungi</taxon>
        <taxon>Dikarya</taxon>
        <taxon>Ascomycota</taxon>
        <taxon>Pezizomycotina</taxon>
        <taxon>Dothideomycetes</taxon>
        <taxon>Pleosporomycetidae</taxon>
        <taxon>Pleosporales</taxon>
        <taxon>Pleosporineae</taxon>
        <taxon>Pleosporaceae</taxon>
        <taxon>Stemphylium</taxon>
    </lineage>
</organism>
<comment type="similarity">
    <text evidence="3">Belongs to the peptidase S33 family.</text>
</comment>
<evidence type="ECO:0000313" key="10">
    <source>
        <dbReference type="EMBL" id="RAR13364.1"/>
    </source>
</evidence>
<name>A0A364N7U1_STELY</name>
<sequence length="604" mass="66170">MTLQPSRSPFAMSLSTCVSSQDDRALSTSAAIGIGFAVGVSSVAFLLSVSLLVYRRWRLHRTLPAKHYRQARLWKGFEPVTPNTARTTFTETRMKHIYLTELPTPVAPTFHLSPSIESGRRSYERWIEDDRGAETGYRQSCCGNSPTAPQPPPYNLPSRRQANTPSTCALLQVPRDYSNPSIGTLNLGIIKKPGPTPDAQEVLVNPGGPGGSSVVMVLQSSASIEAKIGTDYSLVGIDPRGVNNSEPSSDCFRGYPFQTRNALITDALGPADISSDAILKEQHQSLLAYGKWCSEMYSVDGTAKYASTVATAQDMLHYISLRAQDAGQTAEEAKLWFYGISYGSILGPTFASLYPTRVGRMIIDGVLGLADHYNGGWETAIEDTDKAAKSFFKECFEAGPALCSFHQNATSWQDIENRYLGLLAELKAKPIGLGNPILEPGNPLNVDPSIPPPSPFVLKWTDMVTQFFGTLYKVAPSLSVAFDIILTGLQSRDQEYLPFASLKGQISVTNPDYEERMARVLVSCLDANGRADYTAFDDFKAFVDGMYERSNYGGESDVRWRAESKWDEHAYSLRLGRCGSHYAFVGGTDGQWDVSGLRGAGVEW</sequence>
<evidence type="ECO:0000256" key="4">
    <source>
        <dbReference type="ARBA" id="ARBA00022801"/>
    </source>
</evidence>
<feature type="domain" description="AB hydrolase-1" evidence="9">
    <location>
        <begin position="202"/>
        <end position="386"/>
    </location>
</feature>
<dbReference type="Gene3D" id="3.40.50.1820">
    <property type="entry name" value="alpha/beta hydrolase"/>
    <property type="match status" value="1"/>
</dbReference>
<evidence type="ECO:0000256" key="1">
    <source>
        <dbReference type="ARBA" id="ARBA00004275"/>
    </source>
</evidence>
<dbReference type="EMBL" id="QGDH01000036">
    <property type="protein sequence ID" value="RAR13364.1"/>
    <property type="molecule type" value="Genomic_DNA"/>
</dbReference>
<dbReference type="InterPro" id="IPR051601">
    <property type="entry name" value="Serine_prot/Carboxylest_S33"/>
</dbReference>
<evidence type="ECO:0000259" key="9">
    <source>
        <dbReference type="Pfam" id="PF00561"/>
    </source>
</evidence>
<keyword evidence="8" id="KW-0812">Transmembrane</keyword>
<evidence type="ECO:0000256" key="3">
    <source>
        <dbReference type="ARBA" id="ARBA00010088"/>
    </source>
</evidence>
<dbReference type="Proteomes" id="UP000249619">
    <property type="component" value="Unassembled WGS sequence"/>
</dbReference>
<evidence type="ECO:0000256" key="8">
    <source>
        <dbReference type="SAM" id="Phobius"/>
    </source>
</evidence>
<comment type="similarity">
    <text evidence="2">Belongs to the AB hydrolase superfamily. AKT2 hydrolase family.</text>
</comment>
<dbReference type="GO" id="GO:0016787">
    <property type="term" value="F:hydrolase activity"/>
    <property type="evidence" value="ECO:0007669"/>
    <property type="project" value="UniProtKB-KW"/>
</dbReference>
<dbReference type="STRING" id="183478.A0A364N7U1"/>